<dbReference type="RefSeq" id="WP_147354603.1">
    <property type="nucleotide sequence ID" value="NZ_JACRSX010000003.1"/>
</dbReference>
<accession>A0ABR7N0F8</accession>
<evidence type="ECO:0000313" key="1">
    <source>
        <dbReference type="EMBL" id="MBC8561815.1"/>
    </source>
</evidence>
<protein>
    <submittedName>
        <fullName evidence="1">Uncharacterized protein</fullName>
    </submittedName>
</protein>
<gene>
    <name evidence="1" type="ORF">H8704_04085</name>
</gene>
<dbReference type="EMBL" id="JACRSX010000003">
    <property type="protein sequence ID" value="MBC8561815.1"/>
    <property type="molecule type" value="Genomic_DNA"/>
</dbReference>
<comment type="caution">
    <text evidence="1">The sequence shown here is derived from an EMBL/GenBank/DDBJ whole genome shotgun (WGS) entry which is preliminary data.</text>
</comment>
<reference evidence="1 2" key="1">
    <citation type="submission" date="2020-08" db="EMBL/GenBank/DDBJ databases">
        <title>Genome public.</title>
        <authorList>
            <person name="Liu C."/>
            <person name="Sun Q."/>
        </authorList>
    </citation>
    <scope>NUCLEOTIDE SEQUENCE [LARGE SCALE GENOMIC DNA]</scope>
    <source>
        <strain evidence="1 2">NSJ-37</strain>
    </source>
</reference>
<evidence type="ECO:0000313" key="2">
    <source>
        <dbReference type="Proteomes" id="UP000606193"/>
    </source>
</evidence>
<proteinExistence type="predicted"/>
<sequence>MASFGAIHSLNGKSEGNIRQELDALVQRYYTAKQQVDMDTIAGCVSNVGHIDEKKLMTESEYVEEYRNINCKILDGATKGSYRVYVYYDVKIFDIDTLIPSLNALYIKQDEQGNFKIYLDTLKSGEQKYIDKLDSSKQVQELVHSVQKQLETVISQDSEVRGFYEMLENAQKSDTAK</sequence>
<keyword evidence="2" id="KW-1185">Reference proteome</keyword>
<organism evidence="1 2">
    <name type="scientific">Jutongia huaianensis</name>
    <dbReference type="NCBI Taxonomy" id="2763668"/>
    <lineage>
        <taxon>Bacteria</taxon>
        <taxon>Bacillati</taxon>
        <taxon>Bacillota</taxon>
        <taxon>Clostridia</taxon>
        <taxon>Lachnospirales</taxon>
        <taxon>Lachnospiraceae</taxon>
        <taxon>Jutongia</taxon>
    </lineage>
</organism>
<name>A0ABR7N0F8_9FIRM</name>
<dbReference type="Proteomes" id="UP000606193">
    <property type="component" value="Unassembled WGS sequence"/>
</dbReference>